<protein>
    <submittedName>
        <fullName evidence="1">Uncharacterized protein</fullName>
    </submittedName>
</protein>
<sequence>MKIVITASGGKVLTSLHANGHLSAMTGFIFLNARMQCTVTTGDSYCALMKD</sequence>
<evidence type="ECO:0000313" key="2">
    <source>
        <dbReference type="Proteomes" id="UP000003604"/>
    </source>
</evidence>
<organism evidence="1 2">
    <name type="scientific">Grimontia hollisae CIP 101886</name>
    <dbReference type="NCBI Taxonomy" id="675812"/>
    <lineage>
        <taxon>Bacteria</taxon>
        <taxon>Pseudomonadati</taxon>
        <taxon>Pseudomonadota</taxon>
        <taxon>Gammaproteobacteria</taxon>
        <taxon>Vibrionales</taxon>
        <taxon>Vibrionaceae</taxon>
        <taxon>Grimontia</taxon>
    </lineage>
</organism>
<keyword evidence="2" id="KW-1185">Reference proteome</keyword>
<dbReference type="RefSeq" id="WP_005505892.1">
    <property type="nucleotide sequence ID" value="NZ_ADAQ01000013.1"/>
</dbReference>
<name>D0IB66_GRIHO</name>
<dbReference type="GeneID" id="68216228"/>
<dbReference type="AlphaFoldDB" id="D0IB66"/>
<evidence type="ECO:0000313" key="1">
    <source>
        <dbReference type="EMBL" id="EEY71134.1"/>
    </source>
</evidence>
<proteinExistence type="predicted"/>
<comment type="caution">
    <text evidence="1">The sequence shown here is derived from an EMBL/GenBank/DDBJ whole genome shotgun (WGS) entry which is preliminary data.</text>
</comment>
<reference evidence="1 2" key="1">
    <citation type="submission" date="2009-10" db="EMBL/GenBank/DDBJ databases">
        <authorList>
            <consortium name="Los Alamos National Laboratory (LANL)"/>
            <consortium name="National Microbial Pathogen Data Resource (NMPDR)"/>
            <person name="Saunders E.H."/>
            <person name="Munk A.C."/>
            <person name="Tapia R."/>
            <person name="Green L."/>
            <person name="Rogers Y."/>
            <person name="Detter J.C."/>
            <person name="Bruce D."/>
            <person name="Brettin T.S."/>
            <person name="Colwell R.R."/>
            <person name="Huq A."/>
            <person name="Grim C.J."/>
            <person name="Hasan N.A."/>
            <person name="Bartels D."/>
            <person name="Vonstein V."/>
        </authorList>
    </citation>
    <scope>NUCLEOTIDE SEQUENCE [LARGE SCALE GENOMIC DNA]</scope>
    <source>
        <strain evidence="1 2">CIP 101886</strain>
    </source>
</reference>
<accession>D0IB66</accession>
<dbReference type="Proteomes" id="UP000003604">
    <property type="component" value="Unassembled WGS sequence"/>
</dbReference>
<gene>
    <name evidence="1" type="ORF">VHA_002993</name>
</gene>
<dbReference type="EMBL" id="ADAQ01000013">
    <property type="protein sequence ID" value="EEY71134.1"/>
    <property type="molecule type" value="Genomic_DNA"/>
</dbReference>